<name>A0A8D0GZT6_SPHPU</name>
<reference evidence="1" key="2">
    <citation type="submission" date="2025-09" db="UniProtKB">
        <authorList>
            <consortium name="Ensembl"/>
        </authorList>
    </citation>
    <scope>IDENTIFICATION</scope>
</reference>
<protein>
    <submittedName>
        <fullName evidence="1">Uncharacterized protein</fullName>
    </submittedName>
</protein>
<accession>A0A8D0GZT6</accession>
<dbReference type="PANTHER" id="PTHR19297:SF183">
    <property type="entry name" value="N-ACETYLLACTOSAMINIDE BETA-1,6-N-ACETYLGLUCOSAMINYL-TRANSFERASE"/>
    <property type="match status" value="1"/>
</dbReference>
<reference evidence="1" key="1">
    <citation type="submission" date="2025-08" db="UniProtKB">
        <authorList>
            <consortium name="Ensembl"/>
        </authorList>
    </citation>
    <scope>IDENTIFICATION</scope>
</reference>
<dbReference type="PANTHER" id="PTHR19297">
    <property type="entry name" value="GLYCOSYLTRANSFERASE 14 FAMILY MEMBER"/>
    <property type="match status" value="1"/>
</dbReference>
<sequence length="109" mass="12443">RCCPATCISHKCPLKCVPGSMPNASWEGNLRAIKWSDMTRSHGGCHGRYVRDICIYGPGDLKWLFNSSGMFANKFELKTYPPTVECLELRLRERALNQSETPVEPSWYF</sequence>
<dbReference type="GO" id="GO:0008375">
    <property type="term" value="F:acetylglucosaminyltransferase activity"/>
    <property type="evidence" value="ECO:0007669"/>
    <property type="project" value="TreeGrafter"/>
</dbReference>
<dbReference type="GeneTree" id="ENSGT00940000156849"/>
<keyword evidence="2" id="KW-1185">Reference proteome</keyword>
<dbReference type="Proteomes" id="UP000694392">
    <property type="component" value="Unplaced"/>
</dbReference>
<dbReference type="AlphaFoldDB" id="A0A8D0GZT6"/>
<proteinExistence type="predicted"/>
<evidence type="ECO:0000313" key="2">
    <source>
        <dbReference type="Proteomes" id="UP000694392"/>
    </source>
</evidence>
<organism evidence="1 2">
    <name type="scientific">Sphenodon punctatus</name>
    <name type="common">Tuatara</name>
    <name type="synonym">Hatteria punctata</name>
    <dbReference type="NCBI Taxonomy" id="8508"/>
    <lineage>
        <taxon>Eukaryota</taxon>
        <taxon>Metazoa</taxon>
        <taxon>Chordata</taxon>
        <taxon>Craniata</taxon>
        <taxon>Vertebrata</taxon>
        <taxon>Euteleostomi</taxon>
        <taxon>Lepidosauria</taxon>
        <taxon>Sphenodontia</taxon>
        <taxon>Sphenodontidae</taxon>
        <taxon>Sphenodon</taxon>
    </lineage>
</organism>
<dbReference type="GO" id="GO:0007179">
    <property type="term" value="P:transforming growth factor beta receptor signaling pathway"/>
    <property type="evidence" value="ECO:0007669"/>
    <property type="project" value="TreeGrafter"/>
</dbReference>
<dbReference type="Ensembl" id="ENSSPUT00000017479.1">
    <property type="protein sequence ID" value="ENSSPUP00000016405.1"/>
    <property type="gene ID" value="ENSSPUG00000012664.1"/>
</dbReference>
<evidence type="ECO:0000313" key="1">
    <source>
        <dbReference type="Ensembl" id="ENSSPUP00000016405.1"/>
    </source>
</evidence>